<feature type="domain" description="RNase H type-1" evidence="1">
    <location>
        <begin position="1"/>
        <end position="110"/>
    </location>
</feature>
<accession>A0A1D2AJ19</accession>
<feature type="non-terminal residue" evidence="2">
    <location>
        <position position="145"/>
    </location>
</feature>
<dbReference type="InterPro" id="IPR036397">
    <property type="entry name" value="RNaseH_sf"/>
</dbReference>
<proteinExistence type="predicted"/>
<name>A0A1D2AJ19_ORNBR</name>
<dbReference type="Pfam" id="PF00075">
    <property type="entry name" value="RNase_H"/>
    <property type="match status" value="1"/>
</dbReference>
<dbReference type="PROSITE" id="PS50879">
    <property type="entry name" value="RNASE_H_1"/>
    <property type="match status" value="1"/>
</dbReference>
<evidence type="ECO:0000259" key="1">
    <source>
        <dbReference type="PROSITE" id="PS50879"/>
    </source>
</evidence>
<dbReference type="AlphaFoldDB" id="A0A1D2AJ19"/>
<dbReference type="Gene3D" id="3.30.420.10">
    <property type="entry name" value="Ribonuclease H-like superfamily/Ribonuclease H"/>
    <property type="match status" value="1"/>
</dbReference>
<dbReference type="SUPFAM" id="SSF53098">
    <property type="entry name" value="Ribonuclease H-like"/>
    <property type="match status" value="1"/>
</dbReference>
<sequence length="145" mass="16158">MPSDTITGSFHLSHRTSSTCAELYATLFALQEINKSPTRSWVVYTDSKSALQCLGTLGIRGSLGPVVVDILELLRKVCNDGHRIAFQWVPGHVAILGKEEADRAAVDAHHLSPPYTTILPRWDRRSLISSLGTRMTSTWWQRNIT</sequence>
<organism evidence="2">
    <name type="scientific">Ornithodoros brasiliensis</name>
    <name type="common">Mouro tick</name>
    <dbReference type="NCBI Taxonomy" id="888526"/>
    <lineage>
        <taxon>Eukaryota</taxon>
        <taxon>Metazoa</taxon>
        <taxon>Ecdysozoa</taxon>
        <taxon>Arthropoda</taxon>
        <taxon>Chelicerata</taxon>
        <taxon>Arachnida</taxon>
        <taxon>Acari</taxon>
        <taxon>Parasitiformes</taxon>
        <taxon>Ixodida</taxon>
        <taxon>Ixodoidea</taxon>
        <taxon>Argasidae</taxon>
        <taxon>Ornithodorinae</taxon>
        <taxon>Ornithodoros</taxon>
    </lineage>
</organism>
<dbReference type="InterPro" id="IPR002156">
    <property type="entry name" value="RNaseH_domain"/>
</dbReference>
<protein>
    <submittedName>
        <fullName evidence="2">Pol like protein</fullName>
    </submittedName>
</protein>
<evidence type="ECO:0000313" key="2">
    <source>
        <dbReference type="EMBL" id="JAT79186.1"/>
    </source>
</evidence>
<reference evidence="2" key="1">
    <citation type="submission" date="2016-07" db="EMBL/GenBank/DDBJ databases">
        <title>Salivary Glands transcriptome analysis on engorged females of Ornithodoros brasiliensis (Acari:Argasidae).</title>
        <authorList>
            <person name="Simons S.M."/>
            <person name="Carvalho E."/>
            <person name="Junqueira-de-Azevedo I."/>
            <person name="Ho P.L."/>
            <person name="Giovanni D."/>
            <person name="Mendonca R."/>
            <person name="Onofrio V."/>
            <person name="Landulfo G."/>
            <person name="Ramirez D."/>
            <person name="Barros-Battesti D."/>
        </authorList>
    </citation>
    <scope>NUCLEOTIDE SEQUENCE</scope>
    <source>
        <strain evidence="2">Female</strain>
        <tissue evidence="2">Salivary gland</tissue>
    </source>
</reference>
<dbReference type="EMBL" id="GETE01000274">
    <property type="protein sequence ID" value="JAT79186.1"/>
    <property type="molecule type" value="Transcribed_RNA"/>
</dbReference>
<dbReference type="GO" id="GO:0003676">
    <property type="term" value="F:nucleic acid binding"/>
    <property type="evidence" value="ECO:0007669"/>
    <property type="project" value="InterPro"/>
</dbReference>
<dbReference type="CDD" id="cd09276">
    <property type="entry name" value="Rnase_HI_RT_non_LTR"/>
    <property type="match status" value="1"/>
</dbReference>
<dbReference type="GO" id="GO:0004523">
    <property type="term" value="F:RNA-DNA hybrid ribonuclease activity"/>
    <property type="evidence" value="ECO:0007669"/>
    <property type="project" value="InterPro"/>
</dbReference>
<dbReference type="InterPro" id="IPR012337">
    <property type="entry name" value="RNaseH-like_sf"/>
</dbReference>